<accession>A0A7W7YS93</accession>
<dbReference type="EMBL" id="JACHIK010000002">
    <property type="protein sequence ID" value="MBB5041409.1"/>
    <property type="molecule type" value="Genomic_DNA"/>
</dbReference>
<organism evidence="2 3">
    <name type="scientific">Shinella fusca</name>
    <dbReference type="NCBI Taxonomy" id="544480"/>
    <lineage>
        <taxon>Bacteria</taxon>
        <taxon>Pseudomonadati</taxon>
        <taxon>Pseudomonadota</taxon>
        <taxon>Alphaproteobacteria</taxon>
        <taxon>Hyphomicrobiales</taxon>
        <taxon>Rhizobiaceae</taxon>
        <taxon>Shinella</taxon>
    </lineage>
</organism>
<dbReference type="CDD" id="cd00130">
    <property type="entry name" value="PAS"/>
    <property type="match status" value="1"/>
</dbReference>
<name>A0A7W7YS93_9HYPH</name>
<comment type="caution">
    <text evidence="2">The sequence shown here is derived from an EMBL/GenBank/DDBJ whole genome shotgun (WGS) entry which is preliminary data.</text>
</comment>
<dbReference type="RefSeq" id="WP_184141097.1">
    <property type="nucleotide sequence ID" value="NZ_JACHIK010000002.1"/>
</dbReference>
<dbReference type="Gene3D" id="3.30.450.20">
    <property type="entry name" value="PAS domain"/>
    <property type="match status" value="1"/>
</dbReference>
<keyword evidence="2" id="KW-0675">Receptor</keyword>
<sequence length="389" mass="43398">MPFALEELFFSRTETRGRILAGNSVFQRVSQYSWDEMMGQPHNIIRHPHMPRAVFFILWEKLRAGLPVGAYVKNRSKDGGYYWVFAVVTPVEDGYLSVRLKPGSAFFGEAAKLYASICEYESRSAVKPAESAAELTDRLHGIGFRDYAAFMTAALGEEIRARDAGLKRRPWPVLRPFEDLVRSADLLLTTTGRMLGMISTFSYTPANLRIQASRMGEEGRAISEISANYARISQSIVKNLEELGTSADEVFAVVNEGLFLTCIARLQAEMASLFDEEASGGDIALRDEAGRLIRQAEDYKAHAAEKFDLIKQRIRHFIELASEMKRLLSGLVAVRVMGKVESVNMRSGIFFDLIGDLERGHAGLASGLDEIGRLNDRISDNVRELDTVA</sequence>
<dbReference type="InterPro" id="IPR035965">
    <property type="entry name" value="PAS-like_dom_sf"/>
</dbReference>
<dbReference type="InterPro" id="IPR013655">
    <property type="entry name" value="PAS_fold_3"/>
</dbReference>
<evidence type="ECO:0000259" key="1">
    <source>
        <dbReference type="Pfam" id="PF08447"/>
    </source>
</evidence>
<proteinExistence type="predicted"/>
<protein>
    <submittedName>
        <fullName evidence="2">Aerotaxis receptor</fullName>
    </submittedName>
</protein>
<gene>
    <name evidence="2" type="ORF">HNQ66_000792</name>
</gene>
<dbReference type="InterPro" id="IPR000014">
    <property type="entry name" value="PAS"/>
</dbReference>
<keyword evidence="3" id="KW-1185">Reference proteome</keyword>
<evidence type="ECO:0000313" key="3">
    <source>
        <dbReference type="Proteomes" id="UP000535406"/>
    </source>
</evidence>
<dbReference type="AlphaFoldDB" id="A0A7W7YS93"/>
<dbReference type="Pfam" id="PF08447">
    <property type="entry name" value="PAS_3"/>
    <property type="match status" value="1"/>
</dbReference>
<feature type="domain" description="PAS fold-3" evidence="1">
    <location>
        <begin position="23"/>
        <end position="93"/>
    </location>
</feature>
<dbReference type="Proteomes" id="UP000535406">
    <property type="component" value="Unassembled WGS sequence"/>
</dbReference>
<evidence type="ECO:0000313" key="2">
    <source>
        <dbReference type="EMBL" id="MBB5041409.1"/>
    </source>
</evidence>
<reference evidence="2 3" key="1">
    <citation type="submission" date="2020-08" db="EMBL/GenBank/DDBJ databases">
        <title>Genomic Encyclopedia of Type Strains, Phase IV (KMG-IV): sequencing the most valuable type-strain genomes for metagenomic binning, comparative biology and taxonomic classification.</title>
        <authorList>
            <person name="Goeker M."/>
        </authorList>
    </citation>
    <scope>NUCLEOTIDE SEQUENCE [LARGE SCALE GENOMIC DNA]</scope>
    <source>
        <strain evidence="2 3">DSM 21319</strain>
    </source>
</reference>
<dbReference type="NCBIfam" id="TIGR00229">
    <property type="entry name" value="sensory_box"/>
    <property type="match status" value="1"/>
</dbReference>
<dbReference type="SUPFAM" id="SSF55785">
    <property type="entry name" value="PYP-like sensor domain (PAS domain)"/>
    <property type="match status" value="1"/>
</dbReference>